<dbReference type="RefSeq" id="WP_154370909.1">
    <property type="nucleotide sequence ID" value="NZ_WKJJ01000001.1"/>
</dbReference>
<proteinExistence type="predicted"/>
<keyword evidence="1" id="KW-0472">Membrane</keyword>
<dbReference type="AlphaFoldDB" id="A0A7X2III1"/>
<feature type="transmembrane region" description="Helical" evidence="1">
    <location>
        <begin position="167"/>
        <end position="187"/>
    </location>
</feature>
<feature type="transmembrane region" description="Helical" evidence="1">
    <location>
        <begin position="12"/>
        <end position="30"/>
    </location>
</feature>
<protein>
    <submittedName>
        <fullName evidence="2">MFS transporter</fullName>
    </submittedName>
</protein>
<feature type="transmembrane region" description="Helical" evidence="1">
    <location>
        <begin position="243"/>
        <end position="262"/>
    </location>
</feature>
<dbReference type="InterPro" id="IPR036259">
    <property type="entry name" value="MFS_trans_sf"/>
</dbReference>
<dbReference type="Gene3D" id="1.20.1250.20">
    <property type="entry name" value="MFS general substrate transporter like domains"/>
    <property type="match status" value="1"/>
</dbReference>
<feature type="transmembrane region" description="Helical" evidence="1">
    <location>
        <begin position="296"/>
        <end position="317"/>
    </location>
</feature>
<organism evidence="2 3">
    <name type="scientific">Pseudoduganella rivuli</name>
    <dbReference type="NCBI Taxonomy" id="2666085"/>
    <lineage>
        <taxon>Bacteria</taxon>
        <taxon>Pseudomonadati</taxon>
        <taxon>Pseudomonadota</taxon>
        <taxon>Betaproteobacteria</taxon>
        <taxon>Burkholderiales</taxon>
        <taxon>Oxalobacteraceae</taxon>
        <taxon>Telluria group</taxon>
        <taxon>Pseudoduganella</taxon>
    </lineage>
</organism>
<dbReference type="SUPFAM" id="SSF103473">
    <property type="entry name" value="MFS general substrate transporter"/>
    <property type="match status" value="1"/>
</dbReference>
<evidence type="ECO:0000256" key="1">
    <source>
        <dbReference type="SAM" id="Phobius"/>
    </source>
</evidence>
<keyword evidence="1" id="KW-0812">Transmembrane</keyword>
<gene>
    <name evidence="2" type="ORF">GJ700_01695</name>
</gene>
<feature type="transmembrane region" description="Helical" evidence="1">
    <location>
        <begin position="329"/>
        <end position="350"/>
    </location>
</feature>
<feature type="transmembrane region" description="Helical" evidence="1">
    <location>
        <begin position="271"/>
        <end position="290"/>
    </location>
</feature>
<feature type="transmembrane region" description="Helical" evidence="1">
    <location>
        <begin position="50"/>
        <end position="71"/>
    </location>
</feature>
<sequence>MKIVTAQEYSSGQAGAALLTGSAALLILGLQPILLGELVAGGAASMEGVGVVAMAEIMALGLGVALGDCLLPLTRYRLVTVLAALSAAGFDIGSCGAHGDIELAVWRAAAGLVEGIQVWAATCVIVRSAKPDRLVAVFMVVQTASQSAAAAWLAWGVIPHGGWQAGFQALALLAMLAVLCAPCLPYALRPLPAPASGKFSWSVQAVLPLATAFLQMSAIGALWAYLEPLGLAAGLNAQATQSVVSMALLTQVLGGVAAVVLIRRLAVVRTLGAGIALLAAVSGAIGLLPAGQSTAFVLLCAVFGFVWLFLMPFHVALAFRADPGGRVAMLVPAAQLLGCAIGPLVASLLIHGEDAAPVPPVSASFAVAALVTVLLCRAGHAGRSK</sequence>
<feature type="transmembrane region" description="Helical" evidence="1">
    <location>
        <begin position="199"/>
        <end position="223"/>
    </location>
</feature>
<evidence type="ECO:0000313" key="3">
    <source>
        <dbReference type="Proteomes" id="UP000446768"/>
    </source>
</evidence>
<keyword evidence="1" id="KW-1133">Transmembrane helix</keyword>
<accession>A0A7X2III1</accession>
<keyword evidence="3" id="KW-1185">Reference proteome</keyword>
<dbReference type="EMBL" id="WKJJ01000001">
    <property type="protein sequence ID" value="MRV70435.1"/>
    <property type="molecule type" value="Genomic_DNA"/>
</dbReference>
<feature type="transmembrane region" description="Helical" evidence="1">
    <location>
        <begin position="134"/>
        <end position="155"/>
    </location>
</feature>
<evidence type="ECO:0000313" key="2">
    <source>
        <dbReference type="EMBL" id="MRV70435.1"/>
    </source>
</evidence>
<comment type="caution">
    <text evidence="2">The sequence shown here is derived from an EMBL/GenBank/DDBJ whole genome shotgun (WGS) entry which is preliminary data.</text>
</comment>
<reference evidence="2 3" key="1">
    <citation type="submission" date="2019-11" db="EMBL/GenBank/DDBJ databases">
        <title>Novel species isolated from a subtropical stream in China.</title>
        <authorList>
            <person name="Lu H."/>
        </authorList>
    </citation>
    <scope>NUCLEOTIDE SEQUENCE [LARGE SCALE GENOMIC DNA]</scope>
    <source>
        <strain evidence="2 3">FT92W</strain>
    </source>
</reference>
<name>A0A7X2III1_9BURK</name>
<feature type="transmembrane region" description="Helical" evidence="1">
    <location>
        <begin position="356"/>
        <end position="376"/>
    </location>
</feature>
<dbReference type="Proteomes" id="UP000446768">
    <property type="component" value="Unassembled WGS sequence"/>
</dbReference>